<keyword evidence="14" id="KW-0346">Stress response</keyword>
<keyword evidence="12" id="KW-0810">Translation regulation</keyword>
<evidence type="ECO:0000256" key="21">
    <source>
        <dbReference type="SAM" id="MobiDB-lite"/>
    </source>
</evidence>
<keyword evidence="11 20" id="KW-0067">ATP-binding</keyword>
<dbReference type="PROSITE" id="PS00108">
    <property type="entry name" value="PROTEIN_KINASE_ST"/>
    <property type="match status" value="1"/>
</dbReference>
<dbReference type="PANTHER" id="PTHR11042">
    <property type="entry name" value="EUKARYOTIC TRANSLATION INITIATION FACTOR 2-ALPHA KINASE EIF2-ALPHA KINASE -RELATED"/>
    <property type="match status" value="1"/>
</dbReference>
<dbReference type="InterPro" id="IPR000719">
    <property type="entry name" value="Prot_kinase_dom"/>
</dbReference>
<dbReference type="EC" id="2.7.11.1" evidence="2"/>
<evidence type="ECO:0000256" key="14">
    <source>
        <dbReference type="ARBA" id="ARBA00023016"/>
    </source>
</evidence>
<evidence type="ECO:0000256" key="18">
    <source>
        <dbReference type="ARBA" id="ARBA00037982"/>
    </source>
</evidence>
<dbReference type="PANTHER" id="PTHR11042:SF91">
    <property type="entry name" value="EUKARYOTIC TRANSLATION INITIATION FACTOR 2-ALPHA KINASE"/>
    <property type="match status" value="1"/>
</dbReference>
<dbReference type="EMBL" id="CAJVCH010234212">
    <property type="protein sequence ID" value="CAG7732579.1"/>
    <property type="molecule type" value="Genomic_DNA"/>
</dbReference>
<evidence type="ECO:0000256" key="17">
    <source>
        <dbReference type="ARBA" id="ARBA00023230"/>
    </source>
</evidence>
<dbReference type="InterPro" id="IPR008271">
    <property type="entry name" value="Ser/Thr_kinase_AS"/>
</dbReference>
<evidence type="ECO:0000256" key="11">
    <source>
        <dbReference type="ARBA" id="ARBA00022840"/>
    </source>
</evidence>
<evidence type="ECO:0000256" key="9">
    <source>
        <dbReference type="ARBA" id="ARBA00022777"/>
    </source>
</evidence>
<dbReference type="Pfam" id="PF00069">
    <property type="entry name" value="Pkinase"/>
    <property type="match status" value="2"/>
</dbReference>
<keyword evidence="13" id="KW-1133">Transmembrane helix</keyword>
<feature type="compositionally biased region" description="Polar residues" evidence="21">
    <location>
        <begin position="58"/>
        <end position="85"/>
    </location>
</feature>
<evidence type="ECO:0000256" key="20">
    <source>
        <dbReference type="PROSITE-ProRule" id="PRU10141"/>
    </source>
</evidence>
<proteinExistence type="inferred from homology"/>
<evidence type="ECO:0000256" key="4">
    <source>
        <dbReference type="ARBA" id="ARBA00022553"/>
    </source>
</evidence>
<evidence type="ECO:0000256" key="6">
    <source>
        <dbReference type="ARBA" id="ARBA00022692"/>
    </source>
</evidence>
<keyword evidence="10" id="KW-0256">Endoplasmic reticulum</keyword>
<feature type="compositionally biased region" description="Polar residues" evidence="21">
    <location>
        <begin position="112"/>
        <end position="121"/>
    </location>
</feature>
<dbReference type="GO" id="GO:0005634">
    <property type="term" value="C:nucleus"/>
    <property type="evidence" value="ECO:0007669"/>
    <property type="project" value="TreeGrafter"/>
</dbReference>
<dbReference type="GO" id="GO:0004694">
    <property type="term" value="F:eukaryotic translation initiation factor 2alpha kinase activity"/>
    <property type="evidence" value="ECO:0007669"/>
    <property type="project" value="TreeGrafter"/>
</dbReference>
<evidence type="ECO:0000256" key="13">
    <source>
        <dbReference type="ARBA" id="ARBA00022989"/>
    </source>
</evidence>
<dbReference type="InterPro" id="IPR017441">
    <property type="entry name" value="Protein_kinase_ATP_BS"/>
</dbReference>
<dbReference type="GO" id="GO:0006986">
    <property type="term" value="P:response to unfolded protein"/>
    <property type="evidence" value="ECO:0007669"/>
    <property type="project" value="UniProtKB-KW"/>
</dbReference>
<keyword evidence="9" id="KW-0418">Kinase</keyword>
<evidence type="ECO:0000256" key="19">
    <source>
        <dbReference type="ARBA" id="ARBA00041500"/>
    </source>
</evidence>
<dbReference type="PROSITE" id="PS00107">
    <property type="entry name" value="PROTEIN_KINASE_ATP"/>
    <property type="match status" value="1"/>
</dbReference>
<evidence type="ECO:0000256" key="16">
    <source>
        <dbReference type="ARBA" id="ARBA00023180"/>
    </source>
</evidence>
<comment type="caution">
    <text evidence="24">The sequence shown here is derived from an EMBL/GenBank/DDBJ whole genome shotgun (WGS) entry which is preliminary data.</text>
</comment>
<dbReference type="GO" id="GO:0005524">
    <property type="term" value="F:ATP binding"/>
    <property type="evidence" value="ECO:0007669"/>
    <property type="project" value="UniProtKB-UniRule"/>
</dbReference>
<dbReference type="SMART" id="SM00220">
    <property type="entry name" value="S_TKc"/>
    <property type="match status" value="1"/>
</dbReference>
<gene>
    <name evidence="24" type="ORF">AFUS01_LOCUS21088</name>
</gene>
<dbReference type="InterPro" id="IPR050339">
    <property type="entry name" value="CC_SR_Kinase"/>
</dbReference>
<comment type="similarity">
    <text evidence="18">Belongs to the protein kinase superfamily. Ser/Thr protein kinase family. GCN2 subfamily.</text>
</comment>
<evidence type="ECO:0000313" key="24">
    <source>
        <dbReference type="EMBL" id="CAG7732579.1"/>
    </source>
</evidence>
<keyword evidence="5" id="KW-0808">Transferase</keyword>
<name>A0A8J2KBH1_9HEXA</name>
<dbReference type="FunFam" id="1.10.510.10:FF:000251">
    <property type="entry name" value="eukaryotic translation initiation factor 2-alpha kinase 3"/>
    <property type="match status" value="1"/>
</dbReference>
<keyword evidence="16" id="KW-0325">Glycoprotein</keyword>
<keyword evidence="4" id="KW-0597">Phosphoprotein</keyword>
<reference evidence="24" key="1">
    <citation type="submission" date="2021-06" db="EMBL/GenBank/DDBJ databases">
        <authorList>
            <person name="Hodson N. C."/>
            <person name="Mongue J. A."/>
            <person name="Jaron S. K."/>
        </authorList>
    </citation>
    <scope>NUCLEOTIDE SEQUENCE</scope>
</reference>
<accession>A0A8J2KBH1</accession>
<evidence type="ECO:0000313" key="25">
    <source>
        <dbReference type="Proteomes" id="UP000708208"/>
    </source>
</evidence>
<feature type="domain" description="Protein kinase" evidence="23">
    <location>
        <begin position="594"/>
        <end position="1054"/>
    </location>
</feature>
<keyword evidence="15" id="KW-0472">Membrane</keyword>
<feature type="compositionally biased region" description="Basic and acidic residues" evidence="21">
    <location>
        <begin position="92"/>
        <end position="111"/>
    </location>
</feature>
<feature type="binding site" evidence="20">
    <location>
        <position position="623"/>
    </location>
    <ligand>
        <name>ATP</name>
        <dbReference type="ChEBI" id="CHEBI:30616"/>
    </ligand>
</feature>
<keyword evidence="8 20" id="KW-0547">Nucleotide-binding</keyword>
<keyword evidence="7 22" id="KW-0732">Signal</keyword>
<sequence length="1110" mass="124694">MYWCQLWKKIHKPLIALAVIGFVSVTATQTEIEFDDNDAHRNNRIDTLSDNDILVASTTPSDANSNPTQLPKSNDLPTIPVSSVPQLPHCRGGQDKIPYKSDERNNLHRDTGNSSDETVVSPSRELVNERHVLVATLDGKLSLLDQGGRILWSIATGQIFSSTISSLQLNENGKWINLIPSLTGGLYKYDGISLHPMPLSAETLLRRSFKLTSDVVMTGGKELRTFGIDLLTGAMRYECGMEGCTTQAKAESPPEEDVVLVVKKQLQTVRAIDSATGSERWNFSVATHELALAGVTEGCYEGEQKDSGQDHLLKVVIPEGLIIGADKSDRAVWQHKFSSPISQAWVLENGIIRVIDPIKNSPRVEESPALYIGIHKQQFYVQESHTTAERLENAFELQFSHKSHSQRSIEIGWKPSSAIKGMTDSKAVAPYQPEFNGFYVLEKDEMKTSLPAIEPRKENSADNVSGGEAEDLENVNNFGFTEGAVQIIFVSLVSLWFWWKEVLGISLLTAVVLNLVLMRPVIRAVRTQTVREMWGFFRNQQEERALLPRKESDTLELPFTHRTRTRTTSSSSNTSQLCVGDDPNTFRSQYLEEFKPIQCLGRGGFGVVFEAKKIIDDRNYAVKRIPLPNREKSRDKVMREVKALAKLDHRNIVRYFNAWIEKPPLGWLEHHDPLWLESKTNASSANVLSSFEMTSKTDYDPMALRERRNKKEYSLISMPSKTPVEDQVEPDDSFIVFATEGDESVNLDNNCFSECALKAIEGSGGWDTNSYAIEQASSTSLLENSRVCDSIITSVSGGRGFFARPTFLDIPSMQEESGSQIADSCEVDESIEEGIDVANNASYTPSIMYLYIQQELCQKRTLQEWLRMTEERNLLQVVNFFTQTVEAVEYIHLNKLIHRDLKPGNIFLASGVESEFGSSTKERITVKIGDFGLATTASNRFDTDTQHTPAGDIPATKDNLTGHVGTHLYMSPEQSRNKPYDFKVDIYSLGLIFFELLVPFSTEMERYESLSQVRKMSFPRPFLVEHQAEYEFISKMVSHDPEQRPNATVIKKWLKSHLLNVSPTDSCSPSASRGIVPSKSLSADSSIFPFKKGRFLSEQERFLNKTQSCM</sequence>
<evidence type="ECO:0000256" key="2">
    <source>
        <dbReference type="ARBA" id="ARBA00012513"/>
    </source>
</evidence>
<feature type="chain" id="PRO_5035317520" description="non-specific serine/threonine protein kinase" evidence="22">
    <location>
        <begin position="28"/>
        <end position="1110"/>
    </location>
</feature>
<evidence type="ECO:0000256" key="3">
    <source>
        <dbReference type="ARBA" id="ARBA00022527"/>
    </source>
</evidence>
<comment type="subcellular location">
    <subcellularLocation>
        <location evidence="1">Endoplasmic reticulum membrane</location>
        <topology evidence="1">Single-pass type I membrane protein</topology>
    </subcellularLocation>
</comment>
<evidence type="ECO:0000256" key="5">
    <source>
        <dbReference type="ARBA" id="ARBA00022679"/>
    </source>
</evidence>
<feature type="region of interest" description="Disordered" evidence="21">
    <location>
        <begin position="58"/>
        <end position="123"/>
    </location>
</feature>
<evidence type="ECO:0000256" key="7">
    <source>
        <dbReference type="ARBA" id="ARBA00022729"/>
    </source>
</evidence>
<dbReference type="Proteomes" id="UP000708208">
    <property type="component" value="Unassembled WGS sequence"/>
</dbReference>
<dbReference type="PROSITE" id="PS50011">
    <property type="entry name" value="PROTEIN_KINASE_DOM"/>
    <property type="match status" value="1"/>
</dbReference>
<dbReference type="FunFam" id="3.30.200.20:FF:000193">
    <property type="entry name" value="Eukaryotic translation initiation factor 2-alpha kinase 3"/>
    <property type="match status" value="1"/>
</dbReference>
<evidence type="ECO:0000259" key="23">
    <source>
        <dbReference type="PROSITE" id="PS50011"/>
    </source>
</evidence>
<keyword evidence="17" id="KW-0834">Unfolded protein response</keyword>
<evidence type="ECO:0000256" key="12">
    <source>
        <dbReference type="ARBA" id="ARBA00022845"/>
    </source>
</evidence>
<keyword evidence="25" id="KW-1185">Reference proteome</keyword>
<evidence type="ECO:0000256" key="10">
    <source>
        <dbReference type="ARBA" id="ARBA00022824"/>
    </source>
</evidence>
<keyword evidence="6" id="KW-0812">Transmembrane</keyword>
<evidence type="ECO:0000256" key="8">
    <source>
        <dbReference type="ARBA" id="ARBA00022741"/>
    </source>
</evidence>
<evidence type="ECO:0000256" key="22">
    <source>
        <dbReference type="SAM" id="SignalP"/>
    </source>
</evidence>
<evidence type="ECO:0000256" key="15">
    <source>
        <dbReference type="ARBA" id="ARBA00023136"/>
    </source>
</evidence>
<dbReference type="AlphaFoldDB" id="A0A8J2KBH1"/>
<keyword evidence="3" id="KW-0723">Serine/threonine-protein kinase</keyword>
<organism evidence="24 25">
    <name type="scientific">Allacma fusca</name>
    <dbReference type="NCBI Taxonomy" id="39272"/>
    <lineage>
        <taxon>Eukaryota</taxon>
        <taxon>Metazoa</taxon>
        <taxon>Ecdysozoa</taxon>
        <taxon>Arthropoda</taxon>
        <taxon>Hexapoda</taxon>
        <taxon>Collembola</taxon>
        <taxon>Symphypleona</taxon>
        <taxon>Sminthuridae</taxon>
        <taxon>Allacma</taxon>
    </lineage>
</organism>
<dbReference type="OrthoDB" id="341578at2759"/>
<feature type="signal peptide" evidence="22">
    <location>
        <begin position="1"/>
        <end position="27"/>
    </location>
</feature>
<dbReference type="GO" id="GO:0005789">
    <property type="term" value="C:endoplasmic reticulum membrane"/>
    <property type="evidence" value="ECO:0007669"/>
    <property type="project" value="UniProtKB-SubCell"/>
</dbReference>
<protein>
    <recommendedName>
        <fullName evidence="2">non-specific serine/threonine protein kinase</fullName>
        <ecNumber evidence="2">2.7.11.1</ecNumber>
    </recommendedName>
    <alternativeName>
        <fullName evidence="19">PRKR-like endoplasmic reticulum kinase</fullName>
    </alternativeName>
</protein>
<evidence type="ECO:0000256" key="1">
    <source>
        <dbReference type="ARBA" id="ARBA00004115"/>
    </source>
</evidence>